<evidence type="ECO:0000313" key="2">
    <source>
        <dbReference type="EMBL" id="KOG85218.1"/>
    </source>
</evidence>
<organism evidence="2 3">
    <name type="scientific">Streptomyces varsoviensis</name>
    <dbReference type="NCBI Taxonomy" id="67373"/>
    <lineage>
        <taxon>Bacteria</taxon>
        <taxon>Bacillati</taxon>
        <taxon>Actinomycetota</taxon>
        <taxon>Actinomycetes</taxon>
        <taxon>Kitasatosporales</taxon>
        <taxon>Streptomycetaceae</taxon>
        <taxon>Streptomyces</taxon>
    </lineage>
</organism>
<evidence type="ECO:0000259" key="1">
    <source>
        <dbReference type="Pfam" id="PF12697"/>
    </source>
</evidence>
<sequence>MTKYTEHVDKAAGRIRLAYEQAGALADGPPMLFVHGASCDRSHFEPQFSFFAGAHPVASLDLRGHGESDCPDPAIPGAYEVETFADDVLAVADAAGFDRPIVVGHSLGGLVALACATRPDTVRAAVLVDPAPMLDEKFKQVFADTTDDIAADEDGSFRRDFITNAVPPTDTHRREEIINGFASLPPAIAAANWRAITAFDAASALAKTEVPLLALYARTPEPGLRAYPNITLGQTVGSGHFNQLQVPTQVNAMTARFLETTLK</sequence>
<dbReference type="InterPro" id="IPR000073">
    <property type="entry name" value="AB_hydrolase_1"/>
</dbReference>
<reference evidence="2 3" key="1">
    <citation type="submission" date="2015-07" db="EMBL/GenBank/DDBJ databases">
        <authorList>
            <person name="Ju K.-S."/>
            <person name="Doroghazi J.R."/>
            <person name="Metcalf W.W."/>
        </authorList>
    </citation>
    <scope>NUCLEOTIDE SEQUENCE [LARGE SCALE GENOMIC DNA]</scope>
    <source>
        <strain evidence="2 3">NRRL B-3589</strain>
    </source>
</reference>
<dbReference type="Proteomes" id="UP000037020">
    <property type="component" value="Unassembled WGS sequence"/>
</dbReference>
<gene>
    <name evidence="2" type="ORF">ADK38_37910</name>
</gene>
<accession>A0ABR5IVP1</accession>
<feature type="domain" description="AB hydrolase-1" evidence="1">
    <location>
        <begin position="32"/>
        <end position="223"/>
    </location>
</feature>
<dbReference type="InterPro" id="IPR029058">
    <property type="entry name" value="AB_hydrolase_fold"/>
</dbReference>
<dbReference type="Pfam" id="PF12697">
    <property type="entry name" value="Abhydrolase_6"/>
    <property type="match status" value="1"/>
</dbReference>
<comment type="caution">
    <text evidence="2">The sequence shown here is derived from an EMBL/GenBank/DDBJ whole genome shotgun (WGS) entry which is preliminary data.</text>
</comment>
<dbReference type="PANTHER" id="PTHR43798">
    <property type="entry name" value="MONOACYLGLYCEROL LIPASE"/>
    <property type="match status" value="1"/>
</dbReference>
<dbReference type="Gene3D" id="3.40.50.1820">
    <property type="entry name" value="alpha/beta hydrolase"/>
    <property type="match status" value="1"/>
</dbReference>
<dbReference type="RefSeq" id="WP_030892545.1">
    <property type="nucleotide sequence ID" value="NZ_JBIRHZ010000003.1"/>
</dbReference>
<dbReference type="InterPro" id="IPR050266">
    <property type="entry name" value="AB_hydrolase_sf"/>
</dbReference>
<evidence type="ECO:0000313" key="3">
    <source>
        <dbReference type="Proteomes" id="UP000037020"/>
    </source>
</evidence>
<proteinExistence type="predicted"/>
<dbReference type="EMBL" id="LGUT01003573">
    <property type="protein sequence ID" value="KOG85218.1"/>
    <property type="molecule type" value="Genomic_DNA"/>
</dbReference>
<protein>
    <recommendedName>
        <fullName evidence="1">AB hydrolase-1 domain-containing protein</fullName>
    </recommendedName>
</protein>
<dbReference type="SUPFAM" id="SSF53474">
    <property type="entry name" value="alpha/beta-Hydrolases"/>
    <property type="match status" value="1"/>
</dbReference>
<name>A0ABR5IVP1_9ACTN</name>
<keyword evidence="3" id="KW-1185">Reference proteome</keyword>